<evidence type="ECO:0008006" key="4">
    <source>
        <dbReference type="Google" id="ProtNLM"/>
    </source>
</evidence>
<dbReference type="AlphaFoldDB" id="U2S784"/>
<keyword evidence="1" id="KW-1133">Transmembrane helix</keyword>
<evidence type="ECO:0000313" key="3">
    <source>
        <dbReference type="Proteomes" id="UP000016637"/>
    </source>
</evidence>
<feature type="transmembrane region" description="Helical" evidence="1">
    <location>
        <begin position="7"/>
        <end position="28"/>
    </location>
</feature>
<comment type="caution">
    <text evidence="2">The sequence shown here is derived from an EMBL/GenBank/DDBJ whole genome shotgun (WGS) entry which is preliminary data.</text>
</comment>
<dbReference type="Proteomes" id="UP000016637">
    <property type="component" value="Unassembled WGS sequence"/>
</dbReference>
<keyword evidence="3" id="KW-1185">Reference proteome</keyword>
<feature type="transmembrane region" description="Helical" evidence="1">
    <location>
        <begin position="63"/>
        <end position="81"/>
    </location>
</feature>
<gene>
    <name evidence="2" type="ORF">HMPREF1983_00709</name>
</gene>
<reference evidence="2 3" key="1">
    <citation type="submission" date="2013-08" db="EMBL/GenBank/DDBJ databases">
        <authorList>
            <person name="Weinstock G."/>
            <person name="Sodergren E."/>
            <person name="Wylie T."/>
            <person name="Fulton L."/>
            <person name="Fulton R."/>
            <person name="Fronick C."/>
            <person name="O'Laughlin M."/>
            <person name="Godfrey J."/>
            <person name="Miner T."/>
            <person name="Herter B."/>
            <person name="Appelbaum E."/>
            <person name="Cordes M."/>
            <person name="Lek S."/>
            <person name="Wollam A."/>
            <person name="Pepin K.H."/>
            <person name="Palsikar V.B."/>
            <person name="Mitreva M."/>
            <person name="Wilson R.K."/>
        </authorList>
    </citation>
    <scope>NUCLEOTIDE SEQUENCE [LARGE SCALE GENOMIC DNA]</scope>
    <source>
        <strain evidence="2 3">ATCC 700627</strain>
    </source>
</reference>
<feature type="transmembrane region" description="Helical" evidence="1">
    <location>
        <begin position="87"/>
        <end position="107"/>
    </location>
</feature>
<proteinExistence type="predicted"/>
<feature type="transmembrane region" description="Helical" evidence="1">
    <location>
        <begin position="34"/>
        <end position="56"/>
    </location>
</feature>
<keyword evidence="1" id="KW-0812">Transmembrane</keyword>
<name>U2S784_9BACL</name>
<dbReference type="eggNOG" id="ENOG503050K">
    <property type="taxonomic scope" value="Bacteria"/>
</dbReference>
<sequence length="121" mass="14043">MQKFLEKVPYLIFSFFLFIILPLCSYFISNKSGMIILLLIFIYPIVSFCISFLYAYSNLDFSYIFSIIIGIFYLISCTIILNFDILIYGLGYIFFSLCGQGVGFLIGQLRKKTKKPKKTRS</sequence>
<dbReference type="HOGENOM" id="CLU_2034714_0_0_9"/>
<keyword evidence="1" id="KW-0472">Membrane</keyword>
<organism evidence="2 3">
    <name type="scientific">Gemella bergeri ATCC 700627</name>
    <dbReference type="NCBI Taxonomy" id="1321820"/>
    <lineage>
        <taxon>Bacteria</taxon>
        <taxon>Bacillati</taxon>
        <taxon>Bacillota</taxon>
        <taxon>Bacilli</taxon>
        <taxon>Bacillales</taxon>
        <taxon>Gemellaceae</taxon>
        <taxon>Gemella</taxon>
    </lineage>
</organism>
<dbReference type="EMBL" id="AWVP01000044">
    <property type="protein sequence ID" value="ERK58682.1"/>
    <property type="molecule type" value="Genomic_DNA"/>
</dbReference>
<evidence type="ECO:0000313" key="2">
    <source>
        <dbReference type="EMBL" id="ERK58682.1"/>
    </source>
</evidence>
<accession>U2S784</accession>
<protein>
    <recommendedName>
        <fullName evidence="4">Exosortase</fullName>
    </recommendedName>
</protein>
<evidence type="ECO:0000256" key="1">
    <source>
        <dbReference type="SAM" id="Phobius"/>
    </source>
</evidence>